<dbReference type="Proteomes" id="UP001589688">
    <property type="component" value="Unassembled WGS sequence"/>
</dbReference>
<keyword evidence="2" id="KW-1185">Reference proteome</keyword>
<accession>A0ABV5ZM46</accession>
<name>A0ABV5ZM46_9BACT</name>
<sequence length="151" mass="17904">MKASNNCQRKTDVTNHRSYFDWDCNMQVIHKGNGDIAMTESELVKFFGVTWMKVNYRLQTLMKSPNLYPDERQAGEENIYANEQLRGYAPLYPFPIIIALSFQLDSTEAYLFRKHVCQSRRNMPVVRRYWQDQVQHPVHRFVRGKDRPTGQ</sequence>
<gene>
    <name evidence="1" type="ORF">ACFFK8_07620</name>
</gene>
<dbReference type="RefSeq" id="WP_245594860.1">
    <property type="nucleotide sequence ID" value="NZ_JADU01000031.1"/>
</dbReference>
<evidence type="ECO:0000313" key="2">
    <source>
        <dbReference type="Proteomes" id="UP001589688"/>
    </source>
</evidence>
<comment type="caution">
    <text evidence="1">The sequence shown here is derived from an EMBL/GenBank/DDBJ whole genome shotgun (WGS) entry which is preliminary data.</text>
</comment>
<evidence type="ECO:0000313" key="1">
    <source>
        <dbReference type="EMBL" id="MFB9897669.1"/>
    </source>
</evidence>
<dbReference type="EMBL" id="JBHLZF010000002">
    <property type="protein sequence ID" value="MFB9897669.1"/>
    <property type="molecule type" value="Genomic_DNA"/>
</dbReference>
<proteinExistence type="predicted"/>
<protein>
    <submittedName>
        <fullName evidence="1">Uncharacterized protein</fullName>
    </submittedName>
</protein>
<organism evidence="1 2">
    <name type="scientific">Hallella seregens ATCC 51272</name>
    <dbReference type="NCBI Taxonomy" id="1336250"/>
    <lineage>
        <taxon>Bacteria</taxon>
        <taxon>Pseudomonadati</taxon>
        <taxon>Bacteroidota</taxon>
        <taxon>Bacteroidia</taxon>
        <taxon>Bacteroidales</taxon>
        <taxon>Prevotellaceae</taxon>
        <taxon>Hallella</taxon>
    </lineage>
</organism>
<reference evidence="1 2" key="1">
    <citation type="submission" date="2024-09" db="EMBL/GenBank/DDBJ databases">
        <authorList>
            <person name="Sun Q."/>
            <person name="Mori K."/>
        </authorList>
    </citation>
    <scope>NUCLEOTIDE SEQUENCE [LARGE SCALE GENOMIC DNA]</scope>
    <source>
        <strain evidence="1 2">ATCC 51272</strain>
    </source>
</reference>